<protein>
    <submittedName>
        <fullName evidence="2">Uncharacterized protein</fullName>
    </submittedName>
</protein>
<feature type="region of interest" description="Disordered" evidence="1">
    <location>
        <begin position="32"/>
        <end position="66"/>
    </location>
</feature>
<feature type="non-terminal residue" evidence="2">
    <location>
        <position position="1"/>
    </location>
</feature>
<evidence type="ECO:0000256" key="1">
    <source>
        <dbReference type="SAM" id="MobiDB-lite"/>
    </source>
</evidence>
<reference evidence="2" key="1">
    <citation type="journal article" date="2015" name="Nature">
        <title>Complex archaea that bridge the gap between prokaryotes and eukaryotes.</title>
        <authorList>
            <person name="Spang A."/>
            <person name="Saw J.H."/>
            <person name="Jorgensen S.L."/>
            <person name="Zaremba-Niedzwiedzka K."/>
            <person name="Martijn J."/>
            <person name="Lind A.E."/>
            <person name="van Eijk R."/>
            <person name="Schleper C."/>
            <person name="Guy L."/>
            <person name="Ettema T.J."/>
        </authorList>
    </citation>
    <scope>NUCLEOTIDE SEQUENCE</scope>
</reference>
<gene>
    <name evidence="2" type="ORF">LCGC14_1372490</name>
</gene>
<dbReference type="AlphaFoldDB" id="A0A0F9MK88"/>
<accession>A0A0F9MK88</accession>
<evidence type="ECO:0000313" key="2">
    <source>
        <dbReference type="EMBL" id="KKM77195.1"/>
    </source>
</evidence>
<name>A0A0F9MK88_9ZZZZ</name>
<sequence>NEVYRPRPAPGVVDRDGVAGIDAQDQKAIVGHRTRGHRVQRVRGPALSGEDAVRSRRRYHPGRNGENLLRERQRPAHSVILIGVSVDGLAEGCDESGVDAVLTGLDRIGQLVLVLCPSDLVGRGLRAVVGRGA</sequence>
<organism evidence="2">
    <name type="scientific">marine sediment metagenome</name>
    <dbReference type="NCBI Taxonomy" id="412755"/>
    <lineage>
        <taxon>unclassified sequences</taxon>
        <taxon>metagenomes</taxon>
        <taxon>ecological metagenomes</taxon>
    </lineage>
</organism>
<comment type="caution">
    <text evidence="2">The sequence shown here is derived from an EMBL/GenBank/DDBJ whole genome shotgun (WGS) entry which is preliminary data.</text>
</comment>
<proteinExistence type="predicted"/>
<dbReference type="EMBL" id="LAZR01008680">
    <property type="protein sequence ID" value="KKM77195.1"/>
    <property type="molecule type" value="Genomic_DNA"/>
</dbReference>
<feature type="compositionally biased region" description="Basic residues" evidence="1">
    <location>
        <begin position="32"/>
        <end position="41"/>
    </location>
</feature>